<proteinExistence type="predicted"/>
<keyword evidence="1 3" id="KW-0853">WD repeat</keyword>
<dbReference type="InterPro" id="IPR015943">
    <property type="entry name" value="WD40/YVTN_repeat-like_dom_sf"/>
</dbReference>
<name>A0A0F7S0P9_9BASI</name>
<evidence type="ECO:0000256" key="1">
    <source>
        <dbReference type="ARBA" id="ARBA00022574"/>
    </source>
</evidence>
<dbReference type="Pfam" id="PF00400">
    <property type="entry name" value="WD40"/>
    <property type="match status" value="3"/>
</dbReference>
<dbReference type="PROSITE" id="PS00678">
    <property type="entry name" value="WD_REPEATS_1"/>
    <property type="match status" value="1"/>
</dbReference>
<feature type="repeat" description="WD" evidence="3">
    <location>
        <begin position="61"/>
        <end position="102"/>
    </location>
</feature>
<dbReference type="OrthoDB" id="538223at2759"/>
<evidence type="ECO:0000313" key="6">
    <source>
        <dbReference type="EMBL" id="CDW95580.1"/>
    </source>
</evidence>
<feature type="repeat" description="WD" evidence="3">
    <location>
        <begin position="297"/>
        <end position="340"/>
    </location>
</feature>
<dbReference type="EMBL" id="LK056669">
    <property type="protein sequence ID" value="CDR87992.1"/>
    <property type="molecule type" value="Genomic_DNA"/>
</dbReference>
<dbReference type="GO" id="GO:0032991">
    <property type="term" value="C:protein-containing complex"/>
    <property type="evidence" value="ECO:0007669"/>
    <property type="project" value="UniProtKB-ARBA"/>
</dbReference>
<dbReference type="Gene3D" id="2.130.10.10">
    <property type="entry name" value="YVTN repeat-like/Quinoprotein amine dehydrogenase"/>
    <property type="match status" value="2"/>
</dbReference>
<feature type="region of interest" description="Disordered" evidence="4">
    <location>
        <begin position="358"/>
        <end position="382"/>
    </location>
</feature>
<accession>A0A0F7S0P9</accession>
<evidence type="ECO:0000256" key="2">
    <source>
        <dbReference type="ARBA" id="ARBA00022737"/>
    </source>
</evidence>
<dbReference type="InterPro" id="IPR051510">
    <property type="entry name" value="SKI8"/>
</dbReference>
<reference evidence="7" key="3">
    <citation type="submission" date="2014-06" db="EMBL/GenBank/DDBJ databases">
        <authorList>
            <person name="Berkman P.J."/>
        </authorList>
    </citation>
    <scope>NUCLEOTIDE SEQUENCE [LARGE SCALE GENOMIC DNA]</scope>
</reference>
<keyword evidence="7" id="KW-1185">Reference proteome</keyword>
<dbReference type="SMART" id="SM00320">
    <property type="entry name" value="WD40"/>
    <property type="match status" value="7"/>
</dbReference>
<dbReference type="Proteomes" id="UP000242770">
    <property type="component" value="Unassembled WGS sequence"/>
</dbReference>
<dbReference type="PROSITE" id="PS50082">
    <property type="entry name" value="WD_REPEATS_2"/>
    <property type="match status" value="2"/>
</dbReference>
<evidence type="ECO:0000313" key="7">
    <source>
        <dbReference type="Proteomes" id="UP000242770"/>
    </source>
</evidence>
<sequence length="401" mass="41853">MSLQFLSDKETLPSQSHTAPVVSVCWIPSASSSQGVILSGDCQGNIKAFDAQSALSYRSLPKPHRNAVHCITTNDAGDAALSTAIDGSIALWDLTQFRTLKVLGEGNGDAVEADASAEPALLPLPVEDAATLRLGTIDSLTAFSTLEVKLSEAWKTALHPSAPLFAAVGAGATVSLHSLPTTDSTFGTTLSIATPPSQKDAFGLSLAFHPSGSLLAVGTNTGQVLLYTLSSTNLTLASTYLDHPAPIRALSFTPHLLLCGSDDRTISVHDIKPILSPSQSSMYVVDAPRIGATVASLTGHKGWVLEVASPSSGESGVFASIAADKSIKFWDLASPTKSTPVWNGSETQPITAFCFQPRPVDSTTENGVPDATSTPTSSSMTRFVTASQDARLRWYRGAGLG</sequence>
<dbReference type="AlphaFoldDB" id="A0A0F7S0P9"/>
<keyword evidence="2" id="KW-0677">Repeat</keyword>
<gene>
    <name evidence="6" type="primary">SSCI08040.1</name>
    <name evidence="5" type="ORF">SPSC_03609</name>
</gene>
<organism evidence="6 7">
    <name type="scientific">Sporisorium scitamineum</name>
    <dbReference type="NCBI Taxonomy" id="49012"/>
    <lineage>
        <taxon>Eukaryota</taxon>
        <taxon>Fungi</taxon>
        <taxon>Dikarya</taxon>
        <taxon>Basidiomycota</taxon>
        <taxon>Ustilaginomycotina</taxon>
        <taxon>Ustilaginomycetes</taxon>
        <taxon>Ustilaginales</taxon>
        <taxon>Ustilaginaceae</taxon>
        <taxon>Sporisorium</taxon>
    </lineage>
</organism>
<dbReference type="PANTHER" id="PTHR44090">
    <property type="entry name" value="WD REPEAT-CONTAINING PROTEIN 61"/>
    <property type="match status" value="1"/>
</dbReference>
<protein>
    <submittedName>
        <fullName evidence="6">Uncharacterized protein</fullName>
    </submittedName>
</protein>
<dbReference type="GO" id="GO:0005634">
    <property type="term" value="C:nucleus"/>
    <property type="evidence" value="ECO:0007669"/>
    <property type="project" value="TreeGrafter"/>
</dbReference>
<feature type="compositionally biased region" description="Polar residues" evidence="4">
    <location>
        <begin position="361"/>
        <end position="382"/>
    </location>
</feature>
<dbReference type="SUPFAM" id="SSF50978">
    <property type="entry name" value="WD40 repeat-like"/>
    <property type="match status" value="1"/>
</dbReference>
<dbReference type="InterPro" id="IPR001680">
    <property type="entry name" value="WD40_rpt"/>
</dbReference>
<dbReference type="PANTHER" id="PTHR44090:SF1">
    <property type="entry name" value="SUPERKILLER COMPLEX PROTEIN 8"/>
    <property type="match status" value="1"/>
</dbReference>
<evidence type="ECO:0000256" key="4">
    <source>
        <dbReference type="SAM" id="MobiDB-lite"/>
    </source>
</evidence>
<reference evidence="6" key="2">
    <citation type="submission" date="2014-06" db="EMBL/GenBank/DDBJ databases">
        <authorList>
            <person name="Berkman J.Paul."/>
        </authorList>
    </citation>
    <scope>NUCLEOTIDE SEQUENCE [LARGE SCALE GENOMIC DNA]</scope>
</reference>
<dbReference type="STRING" id="49012.A0A0F7S0P9"/>
<reference evidence="5" key="1">
    <citation type="submission" date="2014-06" db="EMBL/GenBank/DDBJ databases">
        <authorList>
            <person name="Ju J."/>
            <person name="Zhang J."/>
        </authorList>
    </citation>
    <scope>NUCLEOTIDE SEQUENCE</scope>
    <source>
        <strain evidence="5">SscI8</strain>
    </source>
</reference>
<evidence type="ECO:0000256" key="3">
    <source>
        <dbReference type="PROSITE-ProRule" id="PRU00221"/>
    </source>
</evidence>
<evidence type="ECO:0000313" key="5">
    <source>
        <dbReference type="EMBL" id="CDR87992.1"/>
    </source>
</evidence>
<dbReference type="InterPro" id="IPR036322">
    <property type="entry name" value="WD40_repeat_dom_sf"/>
</dbReference>
<dbReference type="InterPro" id="IPR019775">
    <property type="entry name" value="WD40_repeat_CS"/>
</dbReference>
<dbReference type="EMBL" id="CCFA01000410">
    <property type="protein sequence ID" value="CDW95580.1"/>
    <property type="molecule type" value="Genomic_DNA"/>
</dbReference>